<reference evidence="11 12" key="1">
    <citation type="submission" date="2014-01" db="EMBL/GenBank/DDBJ databases">
        <title>Plasmidome dynamics in the species complex Clostridium novyi sensu lato converts strains of independent lineages into distinctly different pathogens.</title>
        <authorList>
            <person name="Skarin H."/>
            <person name="Segerman B."/>
        </authorList>
    </citation>
    <scope>NUCLEOTIDE SEQUENCE [LARGE SCALE GENOMIC DNA]</scope>
    <source>
        <strain evidence="11 12">DC5</strain>
    </source>
</reference>
<evidence type="ECO:0000313" key="12">
    <source>
        <dbReference type="Proteomes" id="UP000030014"/>
    </source>
</evidence>
<dbReference type="NCBIfam" id="TIGR01510">
    <property type="entry name" value="coaD_prev_kdtB"/>
    <property type="match status" value="1"/>
</dbReference>
<evidence type="ECO:0000256" key="7">
    <source>
        <dbReference type="ARBA" id="ARBA00022993"/>
    </source>
</evidence>
<sequence length="161" mass="18261">MKTAVYSGSFDPITEGHLDIIRRAANIFDQVIVSVLVNPSKTGLFNIEERVELIEKVTKDIKNVKVESFHGLLVDYMKNKNAKVIIKGLRAVSDFEYELQMAHMNKKLDPSIETVFMMTNPKYSYLSSSSIKQVVMFGGCIKGLVPEQVRHDVINKINKVR</sequence>
<feature type="binding site" evidence="9">
    <location>
        <position position="17"/>
    </location>
    <ligand>
        <name>ATP</name>
        <dbReference type="ChEBI" id="CHEBI:30616"/>
    </ligand>
</feature>
<dbReference type="PANTHER" id="PTHR21342:SF1">
    <property type="entry name" value="PHOSPHOPANTETHEINE ADENYLYLTRANSFERASE"/>
    <property type="match status" value="1"/>
</dbReference>
<dbReference type="PRINTS" id="PR01020">
    <property type="entry name" value="LPSBIOSNTHSS"/>
</dbReference>
<comment type="function">
    <text evidence="9">Reversibly transfers an adenylyl group from ATP to 4'-phosphopantetheine, yielding dephospho-CoA (dPCoA) and pyrophosphate.</text>
</comment>
<comment type="cofactor">
    <cofactor evidence="9">
        <name>Mg(2+)</name>
        <dbReference type="ChEBI" id="CHEBI:18420"/>
    </cofactor>
</comment>
<feature type="binding site" evidence="9">
    <location>
        <position position="98"/>
    </location>
    <ligand>
        <name>ATP</name>
        <dbReference type="ChEBI" id="CHEBI:30616"/>
    </ligand>
</feature>
<evidence type="ECO:0000313" key="11">
    <source>
        <dbReference type="EMBL" id="KGN01312.1"/>
    </source>
</evidence>
<proteinExistence type="inferred from homology"/>
<keyword evidence="2 9" id="KW-0808">Transferase</keyword>
<evidence type="ECO:0000256" key="1">
    <source>
        <dbReference type="ARBA" id="ARBA00022490"/>
    </source>
</evidence>
<comment type="similarity">
    <text evidence="9">Belongs to the bacterial CoaD family.</text>
</comment>
<keyword evidence="4 9" id="KW-0547">Nucleotide-binding</keyword>
<feature type="domain" description="Cytidyltransferase-like" evidence="10">
    <location>
        <begin position="5"/>
        <end position="133"/>
    </location>
</feature>
<dbReference type="PANTHER" id="PTHR21342">
    <property type="entry name" value="PHOSPHOPANTETHEINE ADENYLYLTRANSFERASE"/>
    <property type="match status" value="1"/>
</dbReference>
<dbReference type="InterPro" id="IPR001980">
    <property type="entry name" value="PPAT"/>
</dbReference>
<dbReference type="InterPro" id="IPR004821">
    <property type="entry name" value="Cyt_trans-like"/>
</dbReference>
<evidence type="ECO:0000256" key="9">
    <source>
        <dbReference type="HAMAP-Rule" id="MF_00151"/>
    </source>
</evidence>
<feature type="binding site" evidence="9">
    <location>
        <begin position="88"/>
        <end position="90"/>
    </location>
    <ligand>
        <name>ATP</name>
        <dbReference type="ChEBI" id="CHEBI:30616"/>
    </ligand>
</feature>
<comment type="caution">
    <text evidence="11">The sequence shown here is derived from an EMBL/GenBank/DDBJ whole genome shotgun (WGS) entry which is preliminary data.</text>
</comment>
<dbReference type="GO" id="GO:0015937">
    <property type="term" value="P:coenzyme A biosynthetic process"/>
    <property type="evidence" value="ECO:0007669"/>
    <property type="project" value="UniProtKB-UniRule"/>
</dbReference>
<evidence type="ECO:0000256" key="4">
    <source>
        <dbReference type="ARBA" id="ARBA00022741"/>
    </source>
</evidence>
<feature type="binding site" evidence="9">
    <location>
        <begin position="123"/>
        <end position="129"/>
    </location>
    <ligand>
        <name>ATP</name>
        <dbReference type="ChEBI" id="CHEBI:30616"/>
    </ligand>
</feature>
<dbReference type="GO" id="GO:0004595">
    <property type="term" value="F:pantetheine-phosphate adenylyltransferase activity"/>
    <property type="evidence" value="ECO:0007669"/>
    <property type="project" value="UniProtKB-UniRule"/>
</dbReference>
<dbReference type="FunFam" id="3.40.50.620:FF:000012">
    <property type="entry name" value="Phosphopantetheine adenylyltransferase"/>
    <property type="match status" value="1"/>
</dbReference>
<keyword evidence="3 9" id="KW-0548">Nucleotidyltransferase</keyword>
<dbReference type="CDD" id="cd02163">
    <property type="entry name" value="PPAT"/>
    <property type="match status" value="1"/>
</dbReference>
<keyword evidence="7 9" id="KW-0173">Coenzyme A biosynthesis</keyword>
<feature type="site" description="Transition state stabilizer" evidence="9">
    <location>
        <position position="17"/>
    </location>
</feature>
<dbReference type="Gene3D" id="3.40.50.620">
    <property type="entry name" value="HUPs"/>
    <property type="match status" value="1"/>
</dbReference>
<feature type="binding site" evidence="9">
    <location>
        <position position="87"/>
    </location>
    <ligand>
        <name>substrate</name>
    </ligand>
</feature>
<evidence type="ECO:0000256" key="2">
    <source>
        <dbReference type="ARBA" id="ARBA00022679"/>
    </source>
</evidence>
<dbReference type="GO" id="GO:0005737">
    <property type="term" value="C:cytoplasm"/>
    <property type="evidence" value="ECO:0007669"/>
    <property type="project" value="UniProtKB-SubCell"/>
</dbReference>
<dbReference type="UniPathway" id="UPA00241">
    <property type="reaction ID" value="UER00355"/>
</dbReference>
<evidence type="ECO:0000256" key="8">
    <source>
        <dbReference type="ARBA" id="ARBA00029346"/>
    </source>
</evidence>
<organism evidence="11 12">
    <name type="scientific">Clostridium botulinum C/D str. DC5</name>
    <dbReference type="NCBI Taxonomy" id="1443128"/>
    <lineage>
        <taxon>Bacteria</taxon>
        <taxon>Bacillati</taxon>
        <taxon>Bacillota</taxon>
        <taxon>Clostridia</taxon>
        <taxon>Eubacteriales</taxon>
        <taxon>Clostridiaceae</taxon>
        <taxon>Clostridium</taxon>
    </lineage>
</organism>
<keyword evidence="1 9" id="KW-0963">Cytoplasm</keyword>
<evidence type="ECO:0000256" key="6">
    <source>
        <dbReference type="ARBA" id="ARBA00022842"/>
    </source>
</evidence>
<dbReference type="Proteomes" id="UP000030014">
    <property type="component" value="Unassembled WGS sequence"/>
</dbReference>
<feature type="binding site" evidence="9">
    <location>
        <position position="73"/>
    </location>
    <ligand>
        <name>substrate</name>
    </ligand>
</feature>
<dbReference type="AlphaFoldDB" id="A0A0A0IM96"/>
<comment type="catalytic activity">
    <reaction evidence="8 9">
        <text>(R)-4'-phosphopantetheine + ATP + H(+) = 3'-dephospho-CoA + diphosphate</text>
        <dbReference type="Rhea" id="RHEA:19801"/>
        <dbReference type="ChEBI" id="CHEBI:15378"/>
        <dbReference type="ChEBI" id="CHEBI:30616"/>
        <dbReference type="ChEBI" id="CHEBI:33019"/>
        <dbReference type="ChEBI" id="CHEBI:57328"/>
        <dbReference type="ChEBI" id="CHEBI:61723"/>
        <dbReference type="EC" id="2.7.7.3"/>
    </reaction>
</comment>
<dbReference type="HAMAP" id="MF_00151">
    <property type="entry name" value="PPAT_bact"/>
    <property type="match status" value="1"/>
</dbReference>
<dbReference type="EC" id="2.7.7.3" evidence="9"/>
<feature type="binding site" evidence="9">
    <location>
        <begin position="9"/>
        <end position="10"/>
    </location>
    <ligand>
        <name>ATP</name>
        <dbReference type="ChEBI" id="CHEBI:30616"/>
    </ligand>
</feature>
<evidence type="ECO:0000256" key="5">
    <source>
        <dbReference type="ARBA" id="ARBA00022840"/>
    </source>
</evidence>
<gene>
    <name evidence="9 11" type="primary">coaD</name>
    <name evidence="11" type="ORF">Z955_01900</name>
</gene>
<dbReference type="EMBL" id="JDRY01000008">
    <property type="protein sequence ID" value="KGN01312.1"/>
    <property type="molecule type" value="Genomic_DNA"/>
</dbReference>
<dbReference type="GO" id="GO:0005524">
    <property type="term" value="F:ATP binding"/>
    <property type="evidence" value="ECO:0007669"/>
    <property type="project" value="UniProtKB-KW"/>
</dbReference>
<comment type="subcellular location">
    <subcellularLocation>
        <location evidence="9">Cytoplasm</location>
    </subcellularLocation>
</comment>
<evidence type="ECO:0000259" key="10">
    <source>
        <dbReference type="Pfam" id="PF01467"/>
    </source>
</evidence>
<accession>A0A0A0IM96</accession>
<dbReference type="Pfam" id="PF01467">
    <property type="entry name" value="CTP_transf_like"/>
    <property type="match status" value="1"/>
</dbReference>
<dbReference type="InterPro" id="IPR014729">
    <property type="entry name" value="Rossmann-like_a/b/a_fold"/>
</dbReference>
<dbReference type="RefSeq" id="WP_039257921.1">
    <property type="nucleotide sequence ID" value="NZ_JDRY01000008.1"/>
</dbReference>
<evidence type="ECO:0000256" key="3">
    <source>
        <dbReference type="ARBA" id="ARBA00022695"/>
    </source>
</evidence>
<feature type="binding site" evidence="9">
    <location>
        <position position="41"/>
    </location>
    <ligand>
        <name>substrate</name>
    </ligand>
</feature>
<name>A0A0A0IM96_CLOBO</name>
<keyword evidence="5 9" id="KW-0067">ATP-binding</keyword>
<comment type="subunit">
    <text evidence="9">Homohexamer.</text>
</comment>
<dbReference type="SUPFAM" id="SSF52374">
    <property type="entry name" value="Nucleotidylyl transferase"/>
    <property type="match status" value="1"/>
</dbReference>
<dbReference type="NCBIfam" id="TIGR00125">
    <property type="entry name" value="cyt_tran_rel"/>
    <property type="match status" value="1"/>
</dbReference>
<protein>
    <recommendedName>
        <fullName evidence="9">Phosphopantetheine adenylyltransferase</fullName>
        <ecNumber evidence="9">2.7.7.3</ecNumber>
    </recommendedName>
    <alternativeName>
        <fullName evidence="9">Dephospho-CoA pyrophosphorylase</fullName>
    </alternativeName>
    <alternativeName>
        <fullName evidence="9">Pantetheine-phosphate adenylyltransferase</fullName>
        <shortName evidence="9">PPAT</shortName>
    </alternativeName>
</protein>
<keyword evidence="6 9" id="KW-0460">Magnesium</keyword>
<comment type="pathway">
    <text evidence="9">Cofactor biosynthesis; coenzyme A biosynthesis; CoA from (R)-pantothenate: step 4/5.</text>
</comment>
<feature type="binding site" evidence="9">
    <location>
        <position position="9"/>
    </location>
    <ligand>
        <name>substrate</name>
    </ligand>
</feature>